<dbReference type="RefSeq" id="WP_071878200.1">
    <property type="nucleotide sequence ID" value="NZ_JXLC01000016.1"/>
</dbReference>
<dbReference type="OrthoDB" id="2612963at2"/>
<dbReference type="KEGG" id="ess:ATZ33_03670"/>
<evidence type="ECO:0000256" key="1">
    <source>
        <dbReference type="ARBA" id="ARBA00023015"/>
    </source>
</evidence>
<dbReference type="Proteomes" id="UP000065511">
    <property type="component" value="Chromosome"/>
</dbReference>
<evidence type="ECO:0000256" key="3">
    <source>
        <dbReference type="ARBA" id="ARBA00023163"/>
    </source>
</evidence>
<dbReference type="SUPFAM" id="SSF46785">
    <property type="entry name" value="Winged helix' DNA-binding domain"/>
    <property type="match status" value="1"/>
</dbReference>
<keyword evidence="2" id="KW-0238">DNA-binding</keyword>
<dbReference type="GO" id="GO:0003677">
    <property type="term" value="F:DNA binding"/>
    <property type="evidence" value="ECO:0007669"/>
    <property type="project" value="UniProtKB-KW"/>
</dbReference>
<organism evidence="6 8">
    <name type="scientific">Enterococcus silesiacus</name>
    <dbReference type="NCBI Taxonomy" id="332949"/>
    <lineage>
        <taxon>Bacteria</taxon>
        <taxon>Bacillati</taxon>
        <taxon>Bacillota</taxon>
        <taxon>Bacilli</taxon>
        <taxon>Lactobacillales</taxon>
        <taxon>Enterococcaceae</taxon>
        <taxon>Enterococcus</taxon>
    </lineage>
</organism>
<evidence type="ECO:0000259" key="4">
    <source>
        <dbReference type="PROSITE" id="PS50995"/>
    </source>
</evidence>
<dbReference type="EMBL" id="JXLC01000016">
    <property type="protein sequence ID" value="OJG91262.1"/>
    <property type="molecule type" value="Genomic_DNA"/>
</dbReference>
<dbReference type="Pfam" id="PF12802">
    <property type="entry name" value="MarR_2"/>
    <property type="match status" value="1"/>
</dbReference>
<dbReference type="PRINTS" id="PR00598">
    <property type="entry name" value="HTHMARR"/>
</dbReference>
<keyword evidence="1" id="KW-0805">Transcription regulation</keyword>
<dbReference type="EMBL" id="CP013614">
    <property type="protein sequence ID" value="ALS00500.1"/>
    <property type="molecule type" value="Genomic_DNA"/>
</dbReference>
<evidence type="ECO:0000256" key="2">
    <source>
        <dbReference type="ARBA" id="ARBA00023125"/>
    </source>
</evidence>
<protein>
    <submittedName>
        <fullName evidence="5">Transcriptional regulator</fullName>
    </submittedName>
</protein>
<reference evidence="5 7" key="2">
    <citation type="submission" date="2015-12" db="EMBL/GenBank/DDBJ databases">
        <authorList>
            <person name="Lauer A."/>
            <person name="Humrighouse B."/>
            <person name="Loparev V."/>
            <person name="Shewmaker P.L."/>
            <person name="Whitney A.M."/>
            <person name="McLaughlin R.W."/>
        </authorList>
    </citation>
    <scope>NUCLEOTIDE SEQUENCE [LARGE SCALE GENOMIC DNA]</scope>
    <source>
        <strain evidence="5 7">LMG 23085</strain>
    </source>
</reference>
<proteinExistence type="predicted"/>
<dbReference type="SMART" id="SM00347">
    <property type="entry name" value="HTH_MARR"/>
    <property type="match status" value="1"/>
</dbReference>
<dbReference type="InterPro" id="IPR036388">
    <property type="entry name" value="WH-like_DNA-bd_sf"/>
</dbReference>
<feature type="domain" description="HTH marR-type" evidence="4">
    <location>
        <begin position="5"/>
        <end position="137"/>
    </location>
</feature>
<dbReference type="PANTHER" id="PTHR42756">
    <property type="entry name" value="TRANSCRIPTIONAL REGULATOR, MARR"/>
    <property type="match status" value="1"/>
</dbReference>
<reference evidence="6 8" key="1">
    <citation type="submission" date="2014-12" db="EMBL/GenBank/DDBJ databases">
        <title>Draft genome sequences of 29 type strains of Enterococci.</title>
        <authorList>
            <person name="Zhong Z."/>
            <person name="Sun Z."/>
            <person name="Liu W."/>
            <person name="Zhang W."/>
            <person name="Zhang H."/>
        </authorList>
    </citation>
    <scope>NUCLEOTIDE SEQUENCE [LARGE SCALE GENOMIC DNA]</scope>
    <source>
        <strain evidence="6 8">DSM 22801</strain>
    </source>
</reference>
<dbReference type="Gene3D" id="1.10.10.10">
    <property type="entry name" value="Winged helix-like DNA-binding domain superfamily/Winged helix DNA-binding domain"/>
    <property type="match status" value="1"/>
</dbReference>
<keyword evidence="7" id="KW-1185">Reference proteome</keyword>
<dbReference type="AlphaFoldDB" id="A0A0S3K8B5"/>
<evidence type="ECO:0000313" key="6">
    <source>
        <dbReference type="EMBL" id="OJG91262.1"/>
    </source>
</evidence>
<keyword evidence="3" id="KW-0804">Transcription</keyword>
<evidence type="ECO:0000313" key="8">
    <source>
        <dbReference type="Proteomes" id="UP000183039"/>
    </source>
</evidence>
<sequence length="142" mass="16477">MISNRDGLAEKVYLLGMQQQKYVVVRLKMLQLNSLQARSLSYIFLHPGTIQREIADYLGKKQATVTNVLKGLEERKLVYREIPKDNERQKNIFLTAEGEQLVAQVNLIFEQLDQKVRNGLTKEEQEQLEINLTKAQKNFEAN</sequence>
<accession>A0A0S3K8B5</accession>
<dbReference type="InterPro" id="IPR000835">
    <property type="entry name" value="HTH_MarR-typ"/>
</dbReference>
<dbReference type="PROSITE" id="PS50995">
    <property type="entry name" value="HTH_MARR_2"/>
    <property type="match status" value="1"/>
</dbReference>
<dbReference type="InterPro" id="IPR036390">
    <property type="entry name" value="WH_DNA-bd_sf"/>
</dbReference>
<name>A0A0S3K8B5_9ENTE</name>
<dbReference type="GO" id="GO:0003700">
    <property type="term" value="F:DNA-binding transcription factor activity"/>
    <property type="evidence" value="ECO:0007669"/>
    <property type="project" value="InterPro"/>
</dbReference>
<dbReference type="Proteomes" id="UP000183039">
    <property type="component" value="Unassembled WGS sequence"/>
</dbReference>
<gene>
    <name evidence="5" type="ORF">ATZ33_03670</name>
    <name evidence="6" type="ORF">RV15_GL000892</name>
</gene>
<evidence type="ECO:0000313" key="7">
    <source>
        <dbReference type="Proteomes" id="UP000065511"/>
    </source>
</evidence>
<evidence type="ECO:0000313" key="5">
    <source>
        <dbReference type="EMBL" id="ALS00500.1"/>
    </source>
</evidence>
<dbReference type="PANTHER" id="PTHR42756:SF1">
    <property type="entry name" value="TRANSCRIPTIONAL REPRESSOR OF EMRAB OPERON"/>
    <property type="match status" value="1"/>
</dbReference>